<reference evidence="2 3" key="1">
    <citation type="journal article" date="2015" name="Genome Announc.">
        <title>Expanding the biotechnology potential of lactobacilli through comparative genomics of 213 strains and associated genera.</title>
        <authorList>
            <person name="Sun Z."/>
            <person name="Harris H.M."/>
            <person name="McCann A."/>
            <person name="Guo C."/>
            <person name="Argimon S."/>
            <person name="Zhang W."/>
            <person name="Yang X."/>
            <person name="Jeffery I.B."/>
            <person name="Cooney J.C."/>
            <person name="Kagawa T.F."/>
            <person name="Liu W."/>
            <person name="Song Y."/>
            <person name="Salvetti E."/>
            <person name="Wrobel A."/>
            <person name="Rasinkangas P."/>
            <person name="Parkhill J."/>
            <person name="Rea M.C."/>
            <person name="O'Sullivan O."/>
            <person name="Ritari J."/>
            <person name="Douillard F.P."/>
            <person name="Paul Ross R."/>
            <person name="Yang R."/>
            <person name="Briner A.E."/>
            <person name="Felis G.E."/>
            <person name="de Vos W.M."/>
            <person name="Barrangou R."/>
            <person name="Klaenhammer T.R."/>
            <person name="Caufield P.W."/>
            <person name="Cui Y."/>
            <person name="Zhang H."/>
            <person name="O'Toole P.W."/>
        </authorList>
    </citation>
    <scope>NUCLEOTIDE SEQUENCE [LARGE SCALE GENOMIC DNA]</scope>
    <source>
        <strain evidence="2 3">DSM 19117</strain>
    </source>
</reference>
<dbReference type="GeneID" id="84783011"/>
<organism evidence="2 3">
    <name type="scientific">Levilactobacillus namurensis DSM 19117</name>
    <dbReference type="NCBI Taxonomy" id="1423773"/>
    <lineage>
        <taxon>Bacteria</taxon>
        <taxon>Bacillati</taxon>
        <taxon>Bacillota</taxon>
        <taxon>Bacilli</taxon>
        <taxon>Lactobacillales</taxon>
        <taxon>Lactobacillaceae</taxon>
        <taxon>Levilactobacillus</taxon>
    </lineage>
</organism>
<dbReference type="PATRIC" id="fig|1423773.3.peg.937"/>
<proteinExistence type="predicted"/>
<feature type="transmembrane region" description="Helical" evidence="1">
    <location>
        <begin position="63"/>
        <end position="79"/>
    </location>
</feature>
<comment type="caution">
    <text evidence="2">The sequence shown here is derived from an EMBL/GenBank/DDBJ whole genome shotgun (WGS) entry which is preliminary data.</text>
</comment>
<dbReference type="RefSeq" id="WP_056944900.1">
    <property type="nucleotide sequence ID" value="NZ_AZDT01000063.1"/>
</dbReference>
<feature type="transmembrane region" description="Helical" evidence="1">
    <location>
        <begin position="6"/>
        <end position="26"/>
    </location>
</feature>
<dbReference type="Proteomes" id="UP000051162">
    <property type="component" value="Unassembled WGS sequence"/>
</dbReference>
<evidence type="ECO:0000256" key="1">
    <source>
        <dbReference type="SAM" id="Phobius"/>
    </source>
</evidence>
<evidence type="ECO:0000313" key="3">
    <source>
        <dbReference type="Proteomes" id="UP000051162"/>
    </source>
</evidence>
<dbReference type="OrthoDB" id="9993833at2"/>
<keyword evidence="1" id="KW-0472">Membrane</keyword>
<name>A0A0R1JPZ3_9LACO</name>
<evidence type="ECO:0000313" key="2">
    <source>
        <dbReference type="EMBL" id="KRK73163.1"/>
    </source>
</evidence>
<dbReference type="AlphaFoldDB" id="A0A0R1JPZ3"/>
<keyword evidence="1" id="KW-0812">Transmembrane</keyword>
<accession>A0A0R1JPZ3</accession>
<keyword evidence="3" id="KW-1185">Reference proteome</keyword>
<dbReference type="STRING" id="1423773.FD30_GL000910"/>
<keyword evidence="1" id="KW-1133">Transmembrane helix</keyword>
<sequence length="82" mass="9351">MVTFVFAMILMVLFGVSRGVITVLVRRHVGPYAQVARWVDLALIGLTSFVFPITLSWTAIVCFWQLCYLVLFGGTWLLITRR</sequence>
<dbReference type="EMBL" id="AZDT01000063">
    <property type="protein sequence ID" value="KRK73163.1"/>
    <property type="molecule type" value="Genomic_DNA"/>
</dbReference>
<protein>
    <submittedName>
        <fullName evidence="2">Uncharacterized protein</fullName>
    </submittedName>
</protein>
<gene>
    <name evidence="2" type="ORF">FD30_GL000910</name>
</gene>